<dbReference type="STRING" id="1477437.SAMN05444682_10896"/>
<dbReference type="InterPro" id="IPR033985">
    <property type="entry name" value="SusD-like_N"/>
</dbReference>
<evidence type="ECO:0000256" key="5">
    <source>
        <dbReference type="ARBA" id="ARBA00023237"/>
    </source>
</evidence>
<feature type="signal peptide" evidence="7">
    <location>
        <begin position="1"/>
        <end position="16"/>
    </location>
</feature>
<protein>
    <submittedName>
        <fullName evidence="10">Starch-binding associating with outer membrane</fullName>
    </submittedName>
</protein>
<evidence type="ECO:0000256" key="7">
    <source>
        <dbReference type="SAM" id="SignalP"/>
    </source>
</evidence>
<dbReference type="SUPFAM" id="SSF48452">
    <property type="entry name" value="TPR-like"/>
    <property type="match status" value="1"/>
</dbReference>
<keyword evidence="6" id="KW-0802">TPR repeat</keyword>
<dbReference type="InterPro" id="IPR019734">
    <property type="entry name" value="TPR_rpt"/>
</dbReference>
<dbReference type="CDD" id="cd08977">
    <property type="entry name" value="SusD"/>
    <property type="match status" value="1"/>
</dbReference>
<gene>
    <name evidence="10" type="ORF">SAMN05444682_10896</name>
</gene>
<dbReference type="GO" id="GO:0009279">
    <property type="term" value="C:cell outer membrane"/>
    <property type="evidence" value="ECO:0007669"/>
    <property type="project" value="UniProtKB-SubCell"/>
</dbReference>
<feature type="chain" id="PRO_5011739140" evidence="7">
    <location>
        <begin position="17"/>
        <end position="496"/>
    </location>
</feature>
<evidence type="ECO:0000256" key="3">
    <source>
        <dbReference type="ARBA" id="ARBA00022729"/>
    </source>
</evidence>
<dbReference type="Pfam" id="PF07980">
    <property type="entry name" value="SusD_RagB"/>
    <property type="match status" value="1"/>
</dbReference>
<reference evidence="10 11" key="1">
    <citation type="submission" date="2016-10" db="EMBL/GenBank/DDBJ databases">
        <authorList>
            <person name="de Groot N.N."/>
        </authorList>
    </citation>
    <scope>NUCLEOTIDE SEQUENCE [LARGE SCALE GENOMIC DNA]</scope>
    <source>
        <strain evidence="10 11">RK1</strain>
    </source>
</reference>
<dbReference type="Pfam" id="PF14322">
    <property type="entry name" value="SusD-like_3"/>
    <property type="match status" value="1"/>
</dbReference>
<dbReference type="RefSeq" id="WP_090628603.1">
    <property type="nucleotide sequence ID" value="NZ_FOQO01000008.1"/>
</dbReference>
<keyword evidence="5" id="KW-0998">Cell outer membrane</keyword>
<evidence type="ECO:0000259" key="9">
    <source>
        <dbReference type="Pfam" id="PF14322"/>
    </source>
</evidence>
<evidence type="ECO:0000256" key="1">
    <source>
        <dbReference type="ARBA" id="ARBA00004442"/>
    </source>
</evidence>
<organism evidence="10 11">
    <name type="scientific">Parapedobacter indicus</name>
    <dbReference type="NCBI Taxonomy" id="1477437"/>
    <lineage>
        <taxon>Bacteria</taxon>
        <taxon>Pseudomonadati</taxon>
        <taxon>Bacteroidota</taxon>
        <taxon>Sphingobacteriia</taxon>
        <taxon>Sphingobacteriales</taxon>
        <taxon>Sphingobacteriaceae</taxon>
        <taxon>Parapedobacter</taxon>
    </lineage>
</organism>
<comment type="similarity">
    <text evidence="2">Belongs to the SusD family.</text>
</comment>
<evidence type="ECO:0000313" key="11">
    <source>
        <dbReference type="Proteomes" id="UP000198670"/>
    </source>
</evidence>
<name>A0A1I3PNT7_9SPHI</name>
<dbReference type="InterPro" id="IPR012944">
    <property type="entry name" value="SusD_RagB_dom"/>
</dbReference>
<dbReference type="OrthoDB" id="993981at2"/>
<evidence type="ECO:0000256" key="6">
    <source>
        <dbReference type="PROSITE-ProRule" id="PRU00339"/>
    </source>
</evidence>
<keyword evidence="4" id="KW-0472">Membrane</keyword>
<dbReference type="EMBL" id="FOQO01000008">
    <property type="protein sequence ID" value="SFJ22686.1"/>
    <property type="molecule type" value="Genomic_DNA"/>
</dbReference>
<feature type="repeat" description="TPR" evidence="6">
    <location>
        <begin position="213"/>
        <end position="246"/>
    </location>
</feature>
<sequence>MKIFYRYLLLVLPVFAACSHDFLELYPETTLNEDNFYSSEEEYILLANGCYVPMRNYEKVDHWVIAEIPSDNASYQDKRDDGGTWPRRVIDQFLASSSNDNYGNFWNQSYQGIRRCNKLIEELDKSTVTWNEGIKERTAGEAHFLRALYYFNLVRQFGGVPLVLAPVNSQDAIQIKRSSEGIIYEQIIADLTTAVDNLAMAEEVVENGRASHAAALSLLGKVYLTLHRYEEALNTLEPVLSSPKHGLLDNYAALFNPAAKDYRETIFAVQYADASVELANRFIFLFAPWSSGGAVTQRPNININGSGSGWNQPTRDLIDAFEEGDLRKEVSIAYWKGKDSDGEIRDIPYCSKYKPPVSAPDDRCSDNLPVLRYSDVLLMYAEALNELGRTSEAIPYVFQVRERAGLRQPLDGYDQTRLQALIAKERQVEFCFENQRWYDLKRTGKALEVLAGHGVREKALRPWLNDQAFDMQPYKLLAPIPVEQIVLNKIEQNEGY</sequence>
<accession>A0A1I3PNT7</accession>
<dbReference type="PROSITE" id="PS50005">
    <property type="entry name" value="TPR"/>
    <property type="match status" value="1"/>
</dbReference>
<dbReference type="Gene3D" id="1.25.40.390">
    <property type="match status" value="1"/>
</dbReference>
<proteinExistence type="inferred from homology"/>
<dbReference type="InterPro" id="IPR011990">
    <property type="entry name" value="TPR-like_helical_dom_sf"/>
</dbReference>
<dbReference type="Proteomes" id="UP000198670">
    <property type="component" value="Unassembled WGS sequence"/>
</dbReference>
<feature type="domain" description="RagB/SusD" evidence="8">
    <location>
        <begin position="365"/>
        <end position="496"/>
    </location>
</feature>
<keyword evidence="3 7" id="KW-0732">Signal</keyword>
<feature type="domain" description="SusD-like N-terminal" evidence="9">
    <location>
        <begin position="21"/>
        <end position="224"/>
    </location>
</feature>
<keyword evidence="11" id="KW-1185">Reference proteome</keyword>
<evidence type="ECO:0000313" key="10">
    <source>
        <dbReference type="EMBL" id="SFJ22686.1"/>
    </source>
</evidence>
<comment type="subcellular location">
    <subcellularLocation>
        <location evidence="1">Cell outer membrane</location>
    </subcellularLocation>
</comment>
<dbReference type="PROSITE" id="PS51257">
    <property type="entry name" value="PROKAR_LIPOPROTEIN"/>
    <property type="match status" value="1"/>
</dbReference>
<evidence type="ECO:0000259" key="8">
    <source>
        <dbReference type="Pfam" id="PF07980"/>
    </source>
</evidence>
<evidence type="ECO:0000256" key="4">
    <source>
        <dbReference type="ARBA" id="ARBA00023136"/>
    </source>
</evidence>
<dbReference type="AlphaFoldDB" id="A0A1I3PNT7"/>
<evidence type="ECO:0000256" key="2">
    <source>
        <dbReference type="ARBA" id="ARBA00006275"/>
    </source>
</evidence>